<feature type="compositionally biased region" description="Polar residues" evidence="1">
    <location>
        <begin position="1557"/>
        <end position="1570"/>
    </location>
</feature>
<reference evidence="2" key="3">
    <citation type="submission" date="2024-01" db="EMBL/GenBank/DDBJ databases">
        <authorList>
            <person name="Coelho M.A."/>
            <person name="David-Palma M."/>
            <person name="Shea T."/>
            <person name="Sun S."/>
            <person name="Cuomo C.A."/>
            <person name="Heitman J."/>
        </authorList>
    </citation>
    <scope>NUCLEOTIDE SEQUENCE</scope>
    <source>
        <strain evidence="2">CBS 7841</strain>
    </source>
</reference>
<feature type="compositionally biased region" description="Low complexity" evidence="1">
    <location>
        <begin position="1482"/>
        <end position="1492"/>
    </location>
</feature>
<feature type="region of interest" description="Disordered" evidence="1">
    <location>
        <begin position="1376"/>
        <end position="1404"/>
    </location>
</feature>
<dbReference type="PANTHER" id="PTHR37988">
    <property type="entry name" value="UPF0592 MEMBRANE PROTEIN C7D4.03C"/>
    <property type="match status" value="1"/>
</dbReference>
<feature type="compositionally biased region" description="Polar residues" evidence="1">
    <location>
        <begin position="701"/>
        <end position="733"/>
    </location>
</feature>
<reference evidence="2" key="1">
    <citation type="submission" date="2016-06" db="EMBL/GenBank/DDBJ databases">
        <authorList>
            <person name="Cuomo C."/>
            <person name="Litvintseva A."/>
            <person name="Heitman J."/>
            <person name="Chen Y."/>
            <person name="Sun S."/>
            <person name="Springer D."/>
            <person name="Dromer F."/>
            <person name="Young S."/>
            <person name="Zeng Q."/>
            <person name="Chapman S."/>
            <person name="Gujja S."/>
            <person name="Saif S."/>
            <person name="Birren B."/>
        </authorList>
    </citation>
    <scope>NUCLEOTIDE SEQUENCE</scope>
    <source>
        <strain evidence="2">CBS 7841</strain>
    </source>
</reference>
<dbReference type="InterPro" id="IPR013887">
    <property type="entry name" value="UPF0592"/>
</dbReference>
<dbReference type="EMBL" id="CP143784">
    <property type="protein sequence ID" value="WVN85624.1"/>
    <property type="molecule type" value="Genomic_DNA"/>
</dbReference>
<dbReference type="PANTHER" id="PTHR37988:SF1">
    <property type="entry name" value="UPF0592 MEMBRANE PROTEIN C7D4.03C"/>
    <property type="match status" value="1"/>
</dbReference>
<dbReference type="VEuPathDB" id="FungiDB:L203_00560"/>
<sequence>MTSQQTASLAMAQSSTLPKVGRSSRKRGPFAPPATLRNYAEPRGLSDAPDVSQLVHPYANPGLNPPFNARGITPPPLDTMSYRHPPSPGRVAPILPTVPLNIRPRVAGSNVPTIAKGPLPPIPPNSSAVGFQSSDKIKLRVSSRPRAPGSKPPVMYSLKDDRGGKPNTEYSGGPSSEFSTKPSLNMRSRVSMDPAPRAVFKSTTNGPKRRPSLDSSALLDRREYPVAAECQQQSQEQRHYDPSHDAPKLPTSTMVPLKESNFAKSPLYDQSMSAPPISPPSSPHRRQRDQDSSSGQAESSATAQKKWKKEQQQMLGTRAPPFSATVSKSFDFDRSLSGRNSVDALRPMITFGDGSSSSDEEERRPSGGKSNMKKKSTAALRALFGRGASGSKGKKADDSTSTIVKGQTRNSSGTRQDLEEPSQPLSGRSTPTFHVEGWRNNLAETPPIGKRNDNKTTPPTSLDSSSSSSAHQKAPSRNLPPPPEPSPIHISACEGHSLTETSTPLSMPSIPSLIDSYEQPQATTSTVERPASPLLSLSLDSSPLFPSKPSSPKSRRWPATANSKPDTSPKLPLAQLLQLPDLDLDFHFEFDKFLLSSSPLRSSPFKDRGSPHSPNSPTRSLSTRSPVRPSISSGKLQRSWTVSQRSSDSSSNGSPLPPKFNTNLSPNPLNDKDDYFRKSPLHNSSNSTSGISPARSPSPPTLSQIPSSEDVASNGSTHETTTSAPLVTPKETTPTRATFTEAVLTHSVSVPVEGPEVRPKEEKSVEKPPALAPLVIVMPKAPTPQLALAPPAVITSPPPRPPMPQITQPVKPKPRTRTMVLLSRSQTVVPYKSLSIASLATKAEDIWVAFKYPEANLSSSDRSASLRAELIPLIEESNSEAYNARKEKEYDMLRSVYLRWISVLLSELRFDRPVDERGAVLESVAALFESVALSDTALKLSKDHREKFTQLMVRCMTFVMEKLGGRGVFQNILVFSGQFLAFAYFRVPHVAHQLLTVLQLPKGALMRFTGNIPIDASCPPEIQPQWPEHLLPLCFDNVLSYTSRLNMFTAEFDSEEEREAFLFPPGYWLRRWQSDDSELFPSFYRAYHKQLAQHFGPAVKFFEKQNKPIPAALLMKAPGYAHLATVFAKKLHSYIMGTVNAVTTCSAASNFDATESALQAPNAKPPVLVTTNRRLSETLMMFSEQQISIPVGNEVIECEASQIYMSMVDIWMKNLITKTSINAPKGVFCLFDLLDGIIDPPNGFTPGVPMRLDSVIDVPYLIHVIKVILTETEHAMTIVKAIAFVFSHWEVLTARPEDRKELCLDLLLDKEIFERLLLFWSHSVRSYVLRLVVFRLGRLESTTPKQDDLGWELEVQTVRLLQTRLDCIKRRHDELEPKTVSDSADQNPMAAGLSEEEESQMLRSRSTITMVADAPTLLSTDNAERLLGLGVGEVKTQKGGIEVDPTNGSNKFGKAAKWLKKNFGNKKKGKLSVYSPGLLETSPSPSSDGGDSLQLGPNRNLTDASRVSANPRISSLLPPATPPKDAKIKVSNEDDETTLDLSLTTTPPSRKHKPPTIITTPSDSRQSQGGFTFEFELPTMSPRSDAFDPPTPTSPRRSAKSSSSPRKQPVSPHMSKSFSKRSSLLPPSTANALNSIMESEKEKNEKEKKRKMEADKLREEKGYDKRLHPYAIRMFGELEDAQKEYDEWWSDTGYGKLDGLPPRLTVAWPFHENED</sequence>
<feature type="region of interest" description="Disordered" evidence="1">
    <location>
        <begin position="109"/>
        <end position="572"/>
    </location>
</feature>
<reference evidence="2" key="2">
    <citation type="journal article" date="2022" name="Elife">
        <title>Obligate sexual reproduction of a homothallic fungus closely related to the Cryptococcus pathogenic species complex.</title>
        <authorList>
            <person name="Passer A.R."/>
            <person name="Clancey S.A."/>
            <person name="Shea T."/>
            <person name="David-Palma M."/>
            <person name="Averette A.F."/>
            <person name="Boekhout T."/>
            <person name="Porcel B.M."/>
            <person name="Nowrousian M."/>
            <person name="Cuomo C.A."/>
            <person name="Sun S."/>
            <person name="Heitman J."/>
            <person name="Coelho M.A."/>
        </authorList>
    </citation>
    <scope>NUCLEOTIDE SEQUENCE</scope>
    <source>
        <strain evidence="2">CBS 7841</strain>
    </source>
</reference>
<name>A0A1E3IXH0_9TREE</name>
<feature type="compositionally biased region" description="Polar residues" evidence="1">
    <location>
        <begin position="518"/>
        <end position="527"/>
    </location>
</feature>
<feature type="compositionally biased region" description="Polar residues" evidence="1">
    <location>
        <begin position="681"/>
        <end position="691"/>
    </location>
</feature>
<feature type="compositionally biased region" description="Low complexity" evidence="1">
    <location>
        <begin position="532"/>
        <end position="552"/>
    </location>
</feature>
<feature type="region of interest" description="Disordered" evidence="1">
    <location>
        <begin position="794"/>
        <end position="815"/>
    </location>
</feature>
<feature type="region of interest" description="Disordered" evidence="1">
    <location>
        <begin position="1470"/>
        <end position="1659"/>
    </location>
</feature>
<dbReference type="GeneID" id="91084987"/>
<dbReference type="Pfam" id="PF08578">
    <property type="entry name" value="DUF1765"/>
    <property type="match status" value="1"/>
</dbReference>
<feature type="compositionally biased region" description="Polar residues" evidence="1">
    <location>
        <begin position="1"/>
        <end position="17"/>
    </location>
</feature>
<organism evidence="2 3">
    <name type="scientific">Cryptococcus depauperatus CBS 7841</name>
    <dbReference type="NCBI Taxonomy" id="1295531"/>
    <lineage>
        <taxon>Eukaryota</taxon>
        <taxon>Fungi</taxon>
        <taxon>Dikarya</taxon>
        <taxon>Basidiomycota</taxon>
        <taxon>Agaricomycotina</taxon>
        <taxon>Tremellomycetes</taxon>
        <taxon>Tremellales</taxon>
        <taxon>Cryptococcaceae</taxon>
        <taxon>Cryptococcus</taxon>
    </lineage>
</organism>
<feature type="region of interest" description="Disordered" evidence="1">
    <location>
        <begin position="1"/>
        <end position="88"/>
    </location>
</feature>
<feature type="compositionally biased region" description="Basic and acidic residues" evidence="1">
    <location>
        <begin position="1638"/>
        <end position="1659"/>
    </location>
</feature>
<feature type="compositionally biased region" description="Polar residues" evidence="1">
    <location>
        <begin position="168"/>
        <end position="188"/>
    </location>
</feature>
<feature type="compositionally biased region" description="Basic and acidic residues" evidence="1">
    <location>
        <begin position="236"/>
        <end position="247"/>
    </location>
</feature>
<evidence type="ECO:0000313" key="2">
    <source>
        <dbReference type="EMBL" id="WVN85624.1"/>
    </source>
</evidence>
<evidence type="ECO:0000313" key="3">
    <source>
        <dbReference type="Proteomes" id="UP000094043"/>
    </source>
</evidence>
<dbReference type="KEGG" id="cdep:91084987"/>
<feature type="compositionally biased region" description="Polar residues" evidence="1">
    <location>
        <begin position="125"/>
        <end position="134"/>
    </location>
</feature>
<accession>A0A1E3IXH0</accession>
<feature type="region of interest" description="Disordered" evidence="1">
    <location>
        <begin position="598"/>
        <end position="733"/>
    </location>
</feature>
<proteinExistence type="predicted"/>
<keyword evidence="3" id="KW-1185">Reference proteome</keyword>
<feature type="compositionally biased region" description="Polar residues" evidence="1">
    <location>
        <begin position="1495"/>
        <end position="1513"/>
    </location>
</feature>
<feature type="compositionally biased region" description="Low complexity" evidence="1">
    <location>
        <begin position="1539"/>
        <end position="1548"/>
    </location>
</feature>
<dbReference type="RefSeq" id="XP_066066324.1">
    <property type="nucleotide sequence ID" value="XM_066210227.1"/>
</dbReference>
<feature type="compositionally biased region" description="Polar residues" evidence="1">
    <location>
        <begin position="292"/>
        <end position="303"/>
    </location>
</feature>
<feature type="compositionally biased region" description="Polar residues" evidence="1">
    <location>
        <begin position="423"/>
        <end position="432"/>
    </location>
</feature>
<feature type="compositionally biased region" description="Polar residues" evidence="1">
    <location>
        <begin position="612"/>
        <end position="638"/>
    </location>
</feature>
<evidence type="ECO:0000256" key="1">
    <source>
        <dbReference type="SAM" id="MobiDB-lite"/>
    </source>
</evidence>
<feature type="compositionally biased region" description="Low complexity" evidence="1">
    <location>
        <begin position="1594"/>
        <end position="1609"/>
    </location>
</feature>
<feature type="compositionally biased region" description="Polar residues" evidence="1">
    <location>
        <begin position="1614"/>
        <end position="1637"/>
    </location>
</feature>
<feature type="compositionally biased region" description="Low complexity" evidence="1">
    <location>
        <begin position="639"/>
        <end position="654"/>
    </location>
</feature>
<feature type="compositionally biased region" description="Polar residues" evidence="1">
    <location>
        <begin position="403"/>
        <end position="415"/>
    </location>
</feature>
<gene>
    <name evidence="2" type="ORF">L203_100773</name>
</gene>
<dbReference type="Proteomes" id="UP000094043">
    <property type="component" value="Chromosome 1"/>
</dbReference>
<dbReference type="OrthoDB" id="296767at2759"/>
<protein>
    <submittedName>
        <fullName evidence="2">Uncharacterized protein</fullName>
    </submittedName>
</protein>